<proteinExistence type="predicted"/>
<dbReference type="SUPFAM" id="SSF158752">
    <property type="entry name" value="HP0242-like"/>
    <property type="match status" value="1"/>
</dbReference>
<dbReference type="AlphaFoldDB" id="A0A4Q0YFG4"/>
<sequence>MGHFKGVNSMSKDWFLEDEDDIFIGSAKSKYFDIARSANKEIVEDEFDKLLEKLAVMELLLSKEMDEEFDINRVIKEYVIRNLDEVEQMKKGLYVELTGDIVSRLDS</sequence>
<dbReference type="RefSeq" id="WP_128980046.1">
    <property type="nucleotide sequence ID" value="NZ_PDKJ01000004.1"/>
</dbReference>
<organism evidence="1 2">
    <name type="scientific">Halarcobacter ebronensis</name>
    <dbReference type="NCBI Taxonomy" id="1462615"/>
    <lineage>
        <taxon>Bacteria</taxon>
        <taxon>Pseudomonadati</taxon>
        <taxon>Campylobacterota</taxon>
        <taxon>Epsilonproteobacteria</taxon>
        <taxon>Campylobacterales</taxon>
        <taxon>Arcobacteraceae</taxon>
        <taxon>Halarcobacter</taxon>
    </lineage>
</organism>
<dbReference type="Gene3D" id="1.10.3350.10">
    <property type="entry name" value="HP0242-like domain"/>
    <property type="match status" value="1"/>
</dbReference>
<dbReference type="Proteomes" id="UP000290172">
    <property type="component" value="Unassembled WGS sequence"/>
</dbReference>
<comment type="caution">
    <text evidence="1">The sequence shown here is derived from an EMBL/GenBank/DDBJ whole genome shotgun (WGS) entry which is preliminary data.</text>
</comment>
<dbReference type="InterPro" id="IPR018563">
    <property type="entry name" value="DUF2018"/>
</dbReference>
<evidence type="ECO:0000313" key="2">
    <source>
        <dbReference type="Proteomes" id="UP000290172"/>
    </source>
</evidence>
<dbReference type="Pfam" id="PF09442">
    <property type="entry name" value="DUF2018"/>
    <property type="match status" value="1"/>
</dbReference>
<gene>
    <name evidence="1" type="ORF">CRV08_05850</name>
</gene>
<evidence type="ECO:0008006" key="3">
    <source>
        <dbReference type="Google" id="ProtNLM"/>
    </source>
</evidence>
<name>A0A4Q0YFG4_9BACT</name>
<accession>A0A4Q0YFG4</accession>
<evidence type="ECO:0000313" key="1">
    <source>
        <dbReference type="EMBL" id="RXJ68953.1"/>
    </source>
</evidence>
<dbReference type="InterPro" id="IPR023126">
    <property type="entry name" value="HP0242-like_sf"/>
</dbReference>
<dbReference type="EMBL" id="PDKJ01000004">
    <property type="protein sequence ID" value="RXJ68953.1"/>
    <property type="molecule type" value="Genomic_DNA"/>
</dbReference>
<reference evidence="1 2" key="1">
    <citation type="submission" date="2017-10" db="EMBL/GenBank/DDBJ databases">
        <title>Genomics of the genus Arcobacter.</title>
        <authorList>
            <person name="Perez-Cataluna A."/>
            <person name="Figueras M.J."/>
        </authorList>
    </citation>
    <scope>NUCLEOTIDE SEQUENCE [LARGE SCALE GENOMIC DNA]</scope>
    <source>
        <strain evidence="1 2">CECT 8993</strain>
    </source>
</reference>
<protein>
    <recommendedName>
        <fullName evidence="3">DUF2018 domain-containing protein</fullName>
    </recommendedName>
</protein>